<feature type="transmembrane region" description="Helical" evidence="1">
    <location>
        <begin position="129"/>
        <end position="149"/>
    </location>
</feature>
<evidence type="ECO:0000313" key="2">
    <source>
        <dbReference type="EMBL" id="CAH1730935.1"/>
    </source>
</evidence>
<organism evidence="2 3">
    <name type="scientific">Aphis gossypii</name>
    <name type="common">Cotton aphid</name>
    <dbReference type="NCBI Taxonomy" id="80765"/>
    <lineage>
        <taxon>Eukaryota</taxon>
        <taxon>Metazoa</taxon>
        <taxon>Ecdysozoa</taxon>
        <taxon>Arthropoda</taxon>
        <taxon>Hexapoda</taxon>
        <taxon>Insecta</taxon>
        <taxon>Pterygota</taxon>
        <taxon>Neoptera</taxon>
        <taxon>Paraneoptera</taxon>
        <taxon>Hemiptera</taxon>
        <taxon>Sternorrhyncha</taxon>
        <taxon>Aphidomorpha</taxon>
        <taxon>Aphidoidea</taxon>
        <taxon>Aphididae</taxon>
        <taxon>Aphidini</taxon>
        <taxon>Aphis</taxon>
        <taxon>Aphis</taxon>
    </lineage>
</organism>
<gene>
    <name evidence="2" type="ORF">APHIGO_LOCUS7740</name>
</gene>
<proteinExistence type="predicted"/>
<keyword evidence="1" id="KW-1133">Transmembrane helix</keyword>
<protein>
    <submittedName>
        <fullName evidence="2">Uncharacterized protein</fullName>
    </submittedName>
</protein>
<reference evidence="2" key="1">
    <citation type="submission" date="2022-02" db="EMBL/GenBank/DDBJ databases">
        <authorList>
            <person name="King R."/>
        </authorList>
    </citation>
    <scope>NUCLEOTIDE SEQUENCE</scope>
</reference>
<feature type="transmembrane region" description="Helical" evidence="1">
    <location>
        <begin position="155"/>
        <end position="173"/>
    </location>
</feature>
<evidence type="ECO:0000256" key="1">
    <source>
        <dbReference type="SAM" id="Phobius"/>
    </source>
</evidence>
<keyword evidence="3" id="KW-1185">Reference proteome</keyword>
<evidence type="ECO:0000313" key="3">
    <source>
        <dbReference type="Proteomes" id="UP001154329"/>
    </source>
</evidence>
<reference evidence="2" key="2">
    <citation type="submission" date="2022-10" db="EMBL/GenBank/DDBJ databases">
        <authorList>
            <consortium name="ENA_rothamsted_submissions"/>
            <consortium name="culmorum"/>
            <person name="King R."/>
        </authorList>
    </citation>
    <scope>NUCLEOTIDE SEQUENCE</scope>
</reference>
<keyword evidence="1" id="KW-0812">Transmembrane</keyword>
<name>A0A9P0NNY6_APHGO</name>
<sequence length="184" mass="21526">MRTYIFPPYSVSLMWSRWRLAILIDRTLNCVFLVYRIICFDFHVKSVRNVPTFRLLNNCKTVIDTRARRESSLLLSVVNNATITLRRVARYRHRREAGVKIAEWRGSLLKAPIWNYIYITKKKNLKRDVTVYAVCVVISPEMLAILSLYSVRGGYTVITAIQIFTLPLVKYFYSKPLRVKSLGD</sequence>
<keyword evidence="1" id="KW-0472">Membrane</keyword>
<dbReference type="Proteomes" id="UP001154329">
    <property type="component" value="Chromosome 3"/>
</dbReference>
<dbReference type="EMBL" id="OU899036">
    <property type="protein sequence ID" value="CAH1730935.1"/>
    <property type="molecule type" value="Genomic_DNA"/>
</dbReference>
<dbReference type="AlphaFoldDB" id="A0A9P0NNY6"/>
<accession>A0A9P0NNY6</accession>